<dbReference type="EMBL" id="RBQT01000144">
    <property type="protein sequence ID" value="RMP75954.1"/>
    <property type="molecule type" value="Genomic_DNA"/>
</dbReference>
<protein>
    <submittedName>
        <fullName evidence="1">Uncharacterized protein</fullName>
    </submittedName>
</protein>
<dbReference type="InterPro" id="IPR014719">
    <property type="entry name" value="Ribosomal_bL12_C/ClpS-like"/>
</dbReference>
<dbReference type="AlphaFoldDB" id="A0A7Z6XV75"/>
<evidence type="ECO:0000313" key="1">
    <source>
        <dbReference type="EMBL" id="RMP75954.1"/>
    </source>
</evidence>
<proteinExistence type="predicted"/>
<evidence type="ECO:0000313" key="2">
    <source>
        <dbReference type="Proteomes" id="UP000282289"/>
    </source>
</evidence>
<gene>
    <name evidence="1" type="ORF">ALQ15_05088</name>
</gene>
<reference evidence="1 2" key="1">
    <citation type="submission" date="2018-08" db="EMBL/GenBank/DDBJ databases">
        <title>Recombination of ecologically and evolutionarily significant loci maintains genetic cohesion in the Pseudomonas syringae species complex.</title>
        <authorList>
            <person name="Dillon M."/>
            <person name="Thakur S."/>
            <person name="Almeida R.N.D."/>
            <person name="Weir B.S."/>
            <person name="Guttman D.S."/>
        </authorList>
    </citation>
    <scope>NUCLEOTIDE SEQUENCE [LARGE SCALE GENOMIC DNA]</scope>
    <source>
        <strain evidence="1 2">ICMP 19589</strain>
    </source>
</reference>
<dbReference type="SUPFAM" id="SSF54736">
    <property type="entry name" value="ClpS-like"/>
    <property type="match status" value="1"/>
</dbReference>
<organism evidence="1 2">
    <name type="scientific">Pseudomonas syringae pv. actinidiae</name>
    <dbReference type="NCBI Taxonomy" id="103796"/>
    <lineage>
        <taxon>Bacteria</taxon>
        <taxon>Pseudomonadati</taxon>
        <taxon>Pseudomonadota</taxon>
        <taxon>Gammaproteobacteria</taxon>
        <taxon>Pseudomonadales</taxon>
        <taxon>Pseudomonadaceae</taxon>
        <taxon>Pseudomonas</taxon>
        <taxon>Pseudomonas syringae</taxon>
    </lineage>
</organism>
<comment type="caution">
    <text evidence="1">The sequence shown here is derived from an EMBL/GenBank/DDBJ whole genome shotgun (WGS) entry which is preliminary data.</text>
</comment>
<name>A0A7Z6XV75_PSESF</name>
<dbReference type="Proteomes" id="UP000282289">
    <property type="component" value="Unassembled WGS sequence"/>
</dbReference>
<sequence length="250" mass="27992">MLELHRETYRSMNLAREEIRDFLINGVVVGDLLLPTHYAKLDRLDDFQAGFRTHGNTGESLVSDTEGEWNPDWYVLAMTGLDDPVFIAATEATSGYPVYIAAHGAGRWDAIQIAPSLMVFRRLLEALAEVNDDVVEFNRLIMAEIGSANQYWREVIEARQEAELLEQSTPEISAYDLADFESGDLIVIALGLHKLKVVQLVSKERELSLREALALADASEFKAGSGSKRQLRQLRDQLKALGATVEFRPN</sequence>
<accession>A0A7Z6XV75</accession>